<organism evidence="3 4">
    <name type="scientific">Allacma fusca</name>
    <dbReference type="NCBI Taxonomy" id="39272"/>
    <lineage>
        <taxon>Eukaryota</taxon>
        <taxon>Metazoa</taxon>
        <taxon>Ecdysozoa</taxon>
        <taxon>Arthropoda</taxon>
        <taxon>Hexapoda</taxon>
        <taxon>Collembola</taxon>
        <taxon>Symphypleona</taxon>
        <taxon>Sminthuridae</taxon>
        <taxon>Allacma</taxon>
    </lineage>
</organism>
<gene>
    <name evidence="3" type="ORF">AFUS01_LOCUS33563</name>
</gene>
<evidence type="ECO:0000256" key="2">
    <source>
        <dbReference type="SAM" id="SignalP"/>
    </source>
</evidence>
<feature type="compositionally biased region" description="Polar residues" evidence="1">
    <location>
        <begin position="58"/>
        <end position="70"/>
    </location>
</feature>
<name>A0A8J2KYY6_9HEXA</name>
<feature type="region of interest" description="Disordered" evidence="1">
    <location>
        <begin position="26"/>
        <end position="98"/>
    </location>
</feature>
<keyword evidence="2" id="KW-0732">Signal</keyword>
<dbReference type="AlphaFoldDB" id="A0A8J2KYY6"/>
<evidence type="ECO:0000313" key="3">
    <source>
        <dbReference type="EMBL" id="CAG7823341.1"/>
    </source>
</evidence>
<dbReference type="Proteomes" id="UP000708208">
    <property type="component" value="Unassembled WGS sequence"/>
</dbReference>
<feature type="chain" id="PRO_5035295332" description="Secreted protein" evidence="2">
    <location>
        <begin position="26"/>
        <end position="142"/>
    </location>
</feature>
<evidence type="ECO:0000313" key="4">
    <source>
        <dbReference type="Proteomes" id="UP000708208"/>
    </source>
</evidence>
<feature type="signal peptide" evidence="2">
    <location>
        <begin position="1"/>
        <end position="25"/>
    </location>
</feature>
<protein>
    <recommendedName>
        <fullName evidence="5">Secreted protein</fullName>
    </recommendedName>
</protein>
<evidence type="ECO:0008006" key="5">
    <source>
        <dbReference type="Google" id="ProtNLM"/>
    </source>
</evidence>
<sequence>MTLKTFFALVVVLLATSLLTTSVRSAEAGAGAEEKLDPENLPKDRKIPHGTYGWKWGQAQSPFSQIQDSESGSHRHRQRHRDSGEVSNSKGSGISDQRLAEISSGVQQLKADLELIKRNITGDPLADETTTAAPSFLQKIFG</sequence>
<keyword evidence="4" id="KW-1185">Reference proteome</keyword>
<proteinExistence type="predicted"/>
<accession>A0A8J2KYY6</accession>
<reference evidence="3" key="1">
    <citation type="submission" date="2021-06" db="EMBL/GenBank/DDBJ databases">
        <authorList>
            <person name="Hodson N. C."/>
            <person name="Mongue J. A."/>
            <person name="Jaron S. K."/>
        </authorList>
    </citation>
    <scope>NUCLEOTIDE SEQUENCE</scope>
</reference>
<feature type="compositionally biased region" description="Polar residues" evidence="1">
    <location>
        <begin position="85"/>
        <end position="95"/>
    </location>
</feature>
<dbReference type="EMBL" id="CAJVCH010529150">
    <property type="protein sequence ID" value="CAG7823341.1"/>
    <property type="molecule type" value="Genomic_DNA"/>
</dbReference>
<comment type="caution">
    <text evidence="3">The sequence shown here is derived from an EMBL/GenBank/DDBJ whole genome shotgun (WGS) entry which is preliminary data.</text>
</comment>
<feature type="compositionally biased region" description="Basic and acidic residues" evidence="1">
    <location>
        <begin position="32"/>
        <end position="47"/>
    </location>
</feature>
<evidence type="ECO:0000256" key="1">
    <source>
        <dbReference type="SAM" id="MobiDB-lite"/>
    </source>
</evidence>